<gene>
    <name evidence="3" type="ordered locus">THA_881</name>
</gene>
<dbReference type="Gene3D" id="3.40.50.2000">
    <property type="entry name" value="Glycogen Phosphorylase B"/>
    <property type="match status" value="2"/>
</dbReference>
<dbReference type="HOGENOM" id="CLU_009583_2_4_0"/>
<keyword evidence="4" id="KW-1185">Reference proteome</keyword>
<feature type="domain" description="Glycosyl transferase family 1" evidence="1">
    <location>
        <begin position="198"/>
        <end position="363"/>
    </location>
</feature>
<dbReference type="EMBL" id="CP001185">
    <property type="protein sequence ID" value="ACJ75341.1"/>
    <property type="molecule type" value="Genomic_DNA"/>
</dbReference>
<dbReference type="STRING" id="484019.THA_881"/>
<dbReference type="KEGG" id="taf:THA_881"/>
<dbReference type="eggNOG" id="COG0297">
    <property type="taxonomic scope" value="Bacteria"/>
</dbReference>
<feature type="domain" description="Glycosyltransferase subfamily 4-like N-terminal" evidence="2">
    <location>
        <begin position="85"/>
        <end position="191"/>
    </location>
</feature>
<keyword evidence="3" id="KW-0808">Transferase</keyword>
<reference evidence="3 4" key="1">
    <citation type="journal article" date="2009" name="J. Bacteriol.">
        <title>The genome of Thermosipho africanus TCF52B: lateral genetic connections to the Firmicutes and Archaea.</title>
        <authorList>
            <person name="Nesboe C.L."/>
            <person name="Bapteste E."/>
            <person name="Curtis B."/>
            <person name="Dahle H."/>
            <person name="Lopez P."/>
            <person name="Macleod D."/>
            <person name="Dlutek M."/>
            <person name="Bowman S."/>
            <person name="Zhaxybayeva O."/>
            <person name="Birkeland N.-K."/>
            <person name="Doolittle W.F."/>
        </authorList>
    </citation>
    <scope>NUCLEOTIDE SEQUENCE [LARGE SCALE GENOMIC DNA]</scope>
    <source>
        <strain evidence="3 4">TCF52B</strain>
    </source>
</reference>
<organism evidence="3 4">
    <name type="scientific">Thermosipho africanus (strain TCF52B)</name>
    <dbReference type="NCBI Taxonomy" id="484019"/>
    <lineage>
        <taxon>Bacteria</taxon>
        <taxon>Thermotogati</taxon>
        <taxon>Thermotogota</taxon>
        <taxon>Thermotogae</taxon>
        <taxon>Thermotogales</taxon>
        <taxon>Fervidobacteriaceae</taxon>
        <taxon>Thermosipho</taxon>
    </lineage>
</organism>
<evidence type="ECO:0000313" key="4">
    <source>
        <dbReference type="Proteomes" id="UP000002453"/>
    </source>
</evidence>
<sequence>MGSESSGIFIIKRLEYLSRFNIDYNFLPISTEDSLLISTIKKLFKQEPKKLVEVVVGDRVFNPQKIDLSFFNRIKILKKNYIAWMKYAKKMAKILEKEMLNKKYDLIHAHRGFPEGVAANIASKSQNVPYVVTVHGGEIHSLMRYFKDTIIRTLEEAKKVFFVSEFLLNFAKKKGYSGKNAVVIPNGYDPQIFFPIDKEVIRKKLGVYKEGYKYVGFVGNLIPVKRADKLAEIFKSIKKFVPNTKFIVVGDGFLKEQIKSETRKLDIIFTGRISQREVAEWMNVMDVMILPSRNEGWPCVIVEAQACGTCVIGSNNGGIPEAVGFEEYIVDEGKNFEERFANKVVEILVNGYIPDQFIKHAKKFTWENIVKMEIEEYKKLGITR</sequence>
<protein>
    <submittedName>
        <fullName evidence="3">Glycosyl transferase, group 1 family protein</fullName>
    </submittedName>
</protein>
<dbReference type="InterPro" id="IPR050194">
    <property type="entry name" value="Glycosyltransferase_grp1"/>
</dbReference>
<dbReference type="SUPFAM" id="SSF53756">
    <property type="entry name" value="UDP-Glycosyltransferase/glycogen phosphorylase"/>
    <property type="match status" value="1"/>
</dbReference>
<dbReference type="Proteomes" id="UP000002453">
    <property type="component" value="Chromosome"/>
</dbReference>
<dbReference type="CAZy" id="GT4">
    <property type="family name" value="Glycosyltransferase Family 4"/>
</dbReference>
<dbReference type="Pfam" id="PF00534">
    <property type="entry name" value="Glycos_transf_1"/>
    <property type="match status" value="1"/>
</dbReference>
<evidence type="ECO:0000313" key="3">
    <source>
        <dbReference type="EMBL" id="ACJ75341.1"/>
    </source>
</evidence>
<name>B7IGX7_THEAB</name>
<evidence type="ECO:0000259" key="1">
    <source>
        <dbReference type="Pfam" id="PF00534"/>
    </source>
</evidence>
<dbReference type="AlphaFoldDB" id="B7IGX7"/>
<dbReference type="Pfam" id="PF13439">
    <property type="entry name" value="Glyco_transf_4"/>
    <property type="match status" value="1"/>
</dbReference>
<dbReference type="PANTHER" id="PTHR45947">
    <property type="entry name" value="SULFOQUINOVOSYL TRANSFERASE SQD2"/>
    <property type="match status" value="1"/>
</dbReference>
<accession>B7IGX7</accession>
<dbReference type="GO" id="GO:0016757">
    <property type="term" value="F:glycosyltransferase activity"/>
    <property type="evidence" value="ECO:0007669"/>
    <property type="project" value="InterPro"/>
</dbReference>
<dbReference type="InterPro" id="IPR028098">
    <property type="entry name" value="Glyco_trans_4-like_N"/>
</dbReference>
<dbReference type="eggNOG" id="COG0438">
    <property type="taxonomic scope" value="Bacteria"/>
</dbReference>
<dbReference type="PANTHER" id="PTHR45947:SF15">
    <property type="entry name" value="TEICHURONIC ACID BIOSYNTHESIS GLYCOSYLTRANSFERASE TUAC-RELATED"/>
    <property type="match status" value="1"/>
</dbReference>
<dbReference type="FunFam" id="3.40.50.2000:FF:000344">
    <property type="entry name" value="Glycosyl transferase group 1"/>
    <property type="match status" value="1"/>
</dbReference>
<proteinExistence type="predicted"/>
<dbReference type="InterPro" id="IPR001296">
    <property type="entry name" value="Glyco_trans_1"/>
</dbReference>
<evidence type="ECO:0000259" key="2">
    <source>
        <dbReference type="Pfam" id="PF13439"/>
    </source>
</evidence>